<evidence type="ECO:0000256" key="12">
    <source>
        <dbReference type="HAMAP-Rule" id="MF_00454"/>
    </source>
</evidence>
<dbReference type="PANTHER" id="PTHR28259">
    <property type="entry name" value="FLUORIDE EXPORT PROTEIN 1-RELATED"/>
    <property type="match status" value="1"/>
</dbReference>
<dbReference type="EMBL" id="SOAX01000001">
    <property type="protein sequence ID" value="TDT44166.1"/>
    <property type="molecule type" value="Genomic_DNA"/>
</dbReference>
<reference evidence="13 14" key="1">
    <citation type="submission" date="2019-03" db="EMBL/GenBank/DDBJ databases">
        <title>Genomic Encyclopedia of Type Strains, Phase IV (KMG-IV): sequencing the most valuable type-strain genomes for metagenomic binning, comparative biology and taxonomic classification.</title>
        <authorList>
            <person name="Goeker M."/>
        </authorList>
    </citation>
    <scope>NUCLEOTIDE SEQUENCE [LARGE SCALE GENOMIC DNA]</scope>
    <source>
        <strain evidence="13 14">DSM 15505</strain>
    </source>
</reference>
<dbReference type="AlphaFoldDB" id="A0A4R7K159"/>
<dbReference type="HAMAP" id="MF_00454">
    <property type="entry name" value="FluC"/>
    <property type="match status" value="1"/>
</dbReference>
<dbReference type="GO" id="GO:0062054">
    <property type="term" value="F:fluoride channel activity"/>
    <property type="evidence" value="ECO:0007669"/>
    <property type="project" value="UniProtKB-UniRule"/>
</dbReference>
<keyword evidence="6 12" id="KW-0915">Sodium</keyword>
<keyword evidence="4 12" id="KW-0812">Transmembrane</keyword>
<keyword evidence="8 12" id="KW-0472">Membrane</keyword>
<comment type="caution">
    <text evidence="13">The sequence shown here is derived from an EMBL/GenBank/DDBJ whole genome shotgun (WGS) entry which is preliminary data.</text>
</comment>
<evidence type="ECO:0000256" key="2">
    <source>
        <dbReference type="ARBA" id="ARBA00022475"/>
    </source>
</evidence>
<evidence type="ECO:0000256" key="10">
    <source>
        <dbReference type="ARBA" id="ARBA00035120"/>
    </source>
</evidence>
<evidence type="ECO:0000256" key="5">
    <source>
        <dbReference type="ARBA" id="ARBA00022989"/>
    </source>
</evidence>
<keyword evidence="3" id="KW-0997">Cell inner membrane</keyword>
<evidence type="ECO:0000256" key="4">
    <source>
        <dbReference type="ARBA" id="ARBA00022692"/>
    </source>
</evidence>
<proteinExistence type="inferred from homology"/>
<comment type="activity regulation">
    <text evidence="12">Na(+) is not transported, but it plays an essential structural role and its presence is essential for fluoride channel function.</text>
</comment>
<evidence type="ECO:0000313" key="14">
    <source>
        <dbReference type="Proteomes" id="UP000295830"/>
    </source>
</evidence>
<keyword evidence="9 12" id="KW-0407">Ion channel</keyword>
<evidence type="ECO:0000313" key="13">
    <source>
        <dbReference type="EMBL" id="TDT44166.1"/>
    </source>
</evidence>
<accession>A0A4R7K159</accession>
<feature type="binding site" evidence="12">
    <location>
        <position position="77"/>
    </location>
    <ligand>
        <name>Na(+)</name>
        <dbReference type="ChEBI" id="CHEBI:29101"/>
        <note>structural</note>
    </ligand>
</feature>
<dbReference type="OrthoDB" id="9806299at2"/>
<keyword evidence="7 12" id="KW-0406">Ion transport</keyword>
<dbReference type="GO" id="GO:0005886">
    <property type="term" value="C:plasma membrane"/>
    <property type="evidence" value="ECO:0007669"/>
    <property type="project" value="UniProtKB-SubCell"/>
</dbReference>
<feature type="transmembrane region" description="Helical" evidence="12">
    <location>
        <begin position="34"/>
        <end position="55"/>
    </location>
</feature>
<evidence type="ECO:0000256" key="1">
    <source>
        <dbReference type="ARBA" id="ARBA00004651"/>
    </source>
</evidence>
<dbReference type="Pfam" id="PF02537">
    <property type="entry name" value="CRCB"/>
    <property type="match status" value="1"/>
</dbReference>
<evidence type="ECO:0000256" key="7">
    <source>
        <dbReference type="ARBA" id="ARBA00023065"/>
    </source>
</evidence>
<feature type="transmembrane region" description="Helical" evidence="12">
    <location>
        <begin position="94"/>
        <end position="120"/>
    </location>
</feature>
<evidence type="ECO:0000256" key="3">
    <source>
        <dbReference type="ARBA" id="ARBA00022519"/>
    </source>
</evidence>
<dbReference type="GO" id="GO:0140114">
    <property type="term" value="P:cellular detoxification of fluoride"/>
    <property type="evidence" value="ECO:0007669"/>
    <property type="project" value="UniProtKB-UniRule"/>
</dbReference>
<evidence type="ECO:0000256" key="6">
    <source>
        <dbReference type="ARBA" id="ARBA00023053"/>
    </source>
</evidence>
<dbReference type="PANTHER" id="PTHR28259:SF1">
    <property type="entry name" value="FLUORIDE EXPORT PROTEIN 1-RELATED"/>
    <property type="match status" value="1"/>
</dbReference>
<comment type="subcellular location">
    <subcellularLocation>
        <location evidence="1 12">Cell membrane</location>
        <topology evidence="1 12">Multi-pass membrane protein</topology>
    </subcellularLocation>
</comment>
<keyword evidence="14" id="KW-1185">Reference proteome</keyword>
<organism evidence="13 14">
    <name type="scientific">Halospina denitrificans</name>
    <dbReference type="NCBI Taxonomy" id="332522"/>
    <lineage>
        <taxon>Bacteria</taxon>
        <taxon>Pseudomonadati</taxon>
        <taxon>Pseudomonadota</taxon>
        <taxon>Gammaproteobacteria</taxon>
        <taxon>Halospina</taxon>
    </lineage>
</organism>
<evidence type="ECO:0000256" key="9">
    <source>
        <dbReference type="ARBA" id="ARBA00023303"/>
    </source>
</evidence>
<dbReference type="Proteomes" id="UP000295830">
    <property type="component" value="Unassembled WGS sequence"/>
</dbReference>
<keyword evidence="5 12" id="KW-1133">Transmembrane helix</keyword>
<protein>
    <recommendedName>
        <fullName evidence="12">Fluoride-specific ion channel FluC</fullName>
    </recommendedName>
</protein>
<keyword evidence="2 12" id="KW-1003">Cell membrane</keyword>
<dbReference type="RefSeq" id="WP_133734578.1">
    <property type="nucleotide sequence ID" value="NZ_SOAX01000001.1"/>
</dbReference>
<evidence type="ECO:0000256" key="11">
    <source>
        <dbReference type="ARBA" id="ARBA00035585"/>
    </source>
</evidence>
<dbReference type="InterPro" id="IPR003691">
    <property type="entry name" value="FluC"/>
</dbReference>
<dbReference type="GO" id="GO:0046872">
    <property type="term" value="F:metal ion binding"/>
    <property type="evidence" value="ECO:0007669"/>
    <property type="project" value="UniProtKB-KW"/>
</dbReference>
<keyword evidence="12" id="KW-0813">Transport</keyword>
<keyword evidence="12" id="KW-0479">Metal-binding</keyword>
<sequence>MIAFAALALGGALGGACRYLATRTLDRSLGTHFPWGTLVVNVSGAFVAGLVAGLLPTGNGTGFFGFLLLAGFCGSYTTVSSWGLQTLALVQREYYLRAAGNLVITTLLGLAAVAAGLYLARFAGGAL</sequence>
<feature type="binding site" evidence="12">
    <location>
        <position position="74"/>
    </location>
    <ligand>
        <name>Na(+)</name>
        <dbReference type="ChEBI" id="CHEBI:29101"/>
        <note>structural</note>
    </ligand>
</feature>
<comment type="function">
    <text evidence="12">Fluoride-specific ion channel. Important for reducing fluoride concentration in the cell, thus reducing its toxicity.</text>
</comment>
<comment type="catalytic activity">
    <reaction evidence="11">
        <text>fluoride(in) = fluoride(out)</text>
        <dbReference type="Rhea" id="RHEA:76159"/>
        <dbReference type="ChEBI" id="CHEBI:17051"/>
    </reaction>
    <physiologicalReaction direction="left-to-right" evidence="11">
        <dbReference type="Rhea" id="RHEA:76160"/>
    </physiologicalReaction>
</comment>
<feature type="transmembrane region" description="Helical" evidence="12">
    <location>
        <begin position="62"/>
        <end position="82"/>
    </location>
</feature>
<evidence type="ECO:0000256" key="8">
    <source>
        <dbReference type="ARBA" id="ARBA00023136"/>
    </source>
</evidence>
<gene>
    <name evidence="12" type="primary">fluC</name>
    <name evidence="12" type="synonym">crcB</name>
    <name evidence="13" type="ORF">DES49_0266</name>
</gene>
<name>A0A4R7K159_9GAMM</name>
<comment type="similarity">
    <text evidence="10 12">Belongs to the fluoride channel Fluc/FEX (TC 1.A.43) family.</text>
</comment>